<feature type="domain" description="Ig-like" evidence="17">
    <location>
        <begin position="491"/>
        <end position="582"/>
    </location>
</feature>
<reference evidence="19" key="1">
    <citation type="submission" date="2025-08" db="UniProtKB">
        <authorList>
            <consortium name="Ensembl"/>
        </authorList>
    </citation>
    <scope>IDENTIFICATION</scope>
</reference>
<feature type="domain" description="Fibronectin type-III" evidence="18">
    <location>
        <begin position="892"/>
        <end position="986"/>
    </location>
</feature>
<feature type="domain" description="Fibronectin type-III" evidence="18">
    <location>
        <begin position="789"/>
        <end position="888"/>
    </location>
</feature>
<gene>
    <name evidence="19" type="primary">SDK2</name>
    <name evidence="19" type="synonym">LOC115152880</name>
</gene>
<evidence type="ECO:0000256" key="1">
    <source>
        <dbReference type="ARBA" id="ARBA00004251"/>
    </source>
</evidence>
<evidence type="ECO:0000256" key="15">
    <source>
        <dbReference type="SAM" id="MobiDB-lite"/>
    </source>
</evidence>
<dbReference type="GO" id="GO:0045202">
    <property type="term" value="C:synapse"/>
    <property type="evidence" value="ECO:0007669"/>
    <property type="project" value="UniProtKB-SubCell"/>
</dbReference>
<dbReference type="Proteomes" id="UP000472277">
    <property type="component" value="Chromosome 18"/>
</dbReference>
<dbReference type="GO" id="GO:0005886">
    <property type="term" value="C:plasma membrane"/>
    <property type="evidence" value="ECO:0007669"/>
    <property type="project" value="UniProtKB-SubCell"/>
</dbReference>
<comment type="similarity">
    <text evidence="14">Belongs to the sidekick family.</text>
</comment>
<evidence type="ECO:0000256" key="7">
    <source>
        <dbReference type="ARBA" id="ARBA00022989"/>
    </source>
</evidence>
<dbReference type="InterPro" id="IPR013098">
    <property type="entry name" value="Ig_I-set"/>
</dbReference>
<dbReference type="PROSITE" id="PS50835">
    <property type="entry name" value="IG_LIKE"/>
    <property type="match status" value="6"/>
</dbReference>
<dbReference type="InterPro" id="IPR036179">
    <property type="entry name" value="Ig-like_dom_sf"/>
</dbReference>
<evidence type="ECO:0000256" key="11">
    <source>
        <dbReference type="ARBA" id="ARBA00023180"/>
    </source>
</evidence>
<dbReference type="FunFam" id="2.60.40.10:FF:000231">
    <property type="entry name" value="Sidekick cell adhesion molecule 2"/>
    <property type="match status" value="1"/>
</dbReference>
<keyword evidence="12" id="KW-0393">Immunoglobulin domain</keyword>
<dbReference type="PROSITE" id="PS50853">
    <property type="entry name" value="FN3"/>
    <property type="match status" value="13"/>
</dbReference>
<sequence length="2171" mass="240168">MCDSVSLFLSLPSPSPDDVPPYFKTEPVRSQLHLERNRLVLTCMAEGSWPLEFKWIHNSTELTRFSQEYRYLIPSLDRSHAGFYQCIIRNRVGALLQRRTEVQVAFMGGFEEGERAQSVSQGEGAVVHAPRIRSFPQPQVTWFRDGRKIPPSSRIAITLDNTLVILSTVAPDAGRYYVQAVNDKNGENKTSQPITLSVDNVGGPADPIAPTIIIPPTNTSVVSGTSEVTMECVANARPLIKLSITWRKNRVLVTSGLSDFNRRLTIIGPVVGDSGFYECEVVLRSSSVPSINAGAYLHVQEPPQFVKEPEKHITAEMEKIVDIPCQARGVPQPDIVWYKDAVPISPVKTPRYRVLVGGSLQVNGLLPDDTGMFQCFARNLAGEVQTNTYLAVTSIAPNITAGPSDSTVIDGMSVILHCETSGAPRPAITWQKGERVLASGSVQLPRFTLLESGSLLISPSHISDAGTYTCMASNSRGIDEAAADLVVWARTRINTPPQDQSVIKGTKATVTCGVTHDPSVTVRYVWEKEGSVINAQSIPRIRLDPDGTLHISQTWSGDIGTYTCRVMSVGGNDSRSAHLRVRQLPYAPENPVALLSSSEKRAINLTWAKPFDGNSPLLRYILEVSENNAPWAILLANIEPESTAVTVSGLIPARSYQFRLCAVNDVGKGQFSKETDRVSLPEEPPSAPPQNVIASGRTNQSIMIQWQPPPESHQNGVLRGYSVRYRLTGLPVDYQSKNISKPDVTNILLEDLIIWTNYEIEVAAYNRAGLGTFSHKVTEWTLQGVPTIAPSKVQVEAVNSTTIRITWAAPNPQFINGINQGYKLLAWEPGQEEEVTMVTVRPNFQDSVHVGYVTGLKKFTEYYSAVLCFTTPGDGPRSPANGLRTHEDTPGAVGDLSFTEILDTSLKVSWREPEEKNGVLTGYRISWEEFNRTNTRVTHYLPNVTLEYRVTGLTALTTYTIEVAGMTSKGQGKLSSSTISSGVPPELPGPPINMAISNIGPRSITLQFKPGYDGKTSISRWQVEAQVSVIGDNEDWMIVHQLPNEPDARSLEVPGLNPYTFYRFRMRQVNIVGTSPPSQPSRKIQTLQARPDMFPANVTLRTASETSLWLRWVPLPEWEYNGDPEVVGYRVWYSRTGSQGRALTHVIADRLEREFTIEDLEEWTEYDVRVQALNGIGAGPWSQPVRGRTRESVPSCGPTNVSAFATTSSSILVRWFEVPEPDRNGLILGYKVLFREKDSDSSLQLWTVEGNASHSVQLTGLGKYVLYEIQVLAFTRIGDGMPSSPLILERTLDDVPGPPVGILFPEVRTTSVRLIWQSPSQPNGIILAYQITYRLNSTNSNTATVDVLNPSARQYTVTGLKQESVYVFRITAQTRKGWGEAAEALVVTTEKRARPQPTGRPMVPQENVQARSVLLSWEPGSDGLSPVRYYTVQLRELPESNWTVHSASVNHESSFYIVGRLKPFISYQFRVKATNDIGDSEYSEESEVITTLQDAPDEAPTILSVTPHTTTSVLIRWQHPSEEKINGILLGFRIRYRELMYDRLRSFSVRTANSPSNTWTELNSPYSVRNLSESSLTQYELDNLSKHKRYEIKMSVYNAVGEGPTSTPQEVFVGEAVPTAPPQNVAIQSATATQLDVTWEPPPLDTQNGDIQGYKVYFWEIQRKNETERLRTLFLPEGGVKLKNLTGYTPYMISVALFNAAGDGPRSPPTRGRTQQAAPSAPSFIHFSELTTTSVNVSWGEPTYPNGILEGYRLVYEPCTPVDGVSKIVTVDVKGAPFWMKIKDLADGVTYNFRIRAKTFTYGPEVEANITMGPGEGAPGPPGEPFISRYGSALTIHWSNGDPGRSPITRYVIEARPSDEGLWDILIKDIPKEVTSYAFNMDILKQGVSYDFRVIGVNDYGYGSPSPPSASISAKKVAPFYEEWWFLVVVALVGLIFILLLVFILIIRGQSKKYAKKSDSGNNSNCNALTHGDMVSLDEGRFPTLELNNRRLSVKNSFCRKNGVYTRSPPRPSPGSLNYSDEDLSTTKYNDLIPAESSSLTEKPSEISDSKGSDSEYEVDQNRQKTHSFVSHYISDPTYYNSWRRQQKGISRAQAYNYTESESGDPEPCGLTPQGQGSLFRPKGSRTPTPSQQLPNSTPPSHSNTLSYWPPSSPSPAPGSRAPIAGFSSFV</sequence>
<dbReference type="FunFam" id="2.60.40.10:FF:000266">
    <property type="entry name" value="Sidekick cell adhesion molecule 2"/>
    <property type="match status" value="1"/>
</dbReference>
<dbReference type="CDD" id="cd00096">
    <property type="entry name" value="Ig"/>
    <property type="match status" value="1"/>
</dbReference>
<feature type="domain" description="Fibronectin type-III" evidence="18">
    <location>
        <begin position="587"/>
        <end position="683"/>
    </location>
</feature>
<dbReference type="FunFam" id="2.60.40.10:FF:000236">
    <property type="entry name" value="Sidekick cell adhesion molecule 2"/>
    <property type="match status" value="1"/>
</dbReference>
<feature type="domain" description="Fibronectin type-III" evidence="18">
    <location>
        <begin position="1397"/>
        <end position="1494"/>
    </location>
</feature>
<feature type="domain" description="Fibronectin type-III" evidence="18">
    <location>
        <begin position="1621"/>
        <end position="1717"/>
    </location>
</feature>
<dbReference type="FunFam" id="2.60.40.10:FF:000271">
    <property type="entry name" value="Sidekick cell adhesion molecule 2"/>
    <property type="match status" value="1"/>
</dbReference>
<dbReference type="FunFam" id="2.60.40.10:FF:000434">
    <property type="entry name" value="Sidekick cell adhesion molecule 2"/>
    <property type="match status" value="1"/>
</dbReference>
<dbReference type="InterPro" id="IPR003961">
    <property type="entry name" value="FN3_dom"/>
</dbReference>
<keyword evidence="4" id="KW-0732">Signal</keyword>
<dbReference type="GeneTree" id="ENSGT00940000155761"/>
<evidence type="ECO:0000256" key="14">
    <source>
        <dbReference type="ARBA" id="ARBA00061621"/>
    </source>
</evidence>
<evidence type="ECO:0000256" key="10">
    <source>
        <dbReference type="ARBA" id="ARBA00023157"/>
    </source>
</evidence>
<dbReference type="InterPro" id="IPR013783">
    <property type="entry name" value="Ig-like_fold"/>
</dbReference>
<reference evidence="19" key="2">
    <citation type="submission" date="2025-09" db="UniProtKB">
        <authorList>
            <consortium name="Ensembl"/>
        </authorList>
    </citation>
    <scope>IDENTIFICATION</scope>
</reference>
<dbReference type="FunFam" id="2.60.40.10:FF:000202">
    <property type="entry name" value="Sidekick cell adhesion molecule 1"/>
    <property type="match status" value="1"/>
</dbReference>
<keyword evidence="10" id="KW-1015">Disulfide bond</keyword>
<feature type="domain" description="Ig-like" evidence="17">
    <location>
        <begin position="136"/>
        <end position="195"/>
    </location>
</feature>
<feature type="domain" description="Fibronectin type-III" evidence="18">
    <location>
        <begin position="1197"/>
        <end position="1294"/>
    </location>
</feature>
<keyword evidence="5" id="KW-0677">Repeat</keyword>
<accession>A0A674DUB5</accession>
<feature type="domain" description="Fibronectin type-III" evidence="18">
    <location>
        <begin position="990"/>
        <end position="1089"/>
    </location>
</feature>
<dbReference type="InterPro" id="IPR003599">
    <property type="entry name" value="Ig_sub"/>
</dbReference>
<evidence type="ECO:0000256" key="9">
    <source>
        <dbReference type="ARBA" id="ARBA00023136"/>
    </source>
</evidence>
<feature type="domain" description="Fibronectin type-III" evidence="18">
    <location>
        <begin position="1721"/>
        <end position="1817"/>
    </location>
</feature>
<keyword evidence="8" id="KW-0770">Synapse</keyword>
<dbReference type="FunFam" id="2.60.40.10:FF:000267">
    <property type="entry name" value="Sidekick cell adhesion molecule 2"/>
    <property type="match status" value="1"/>
</dbReference>
<dbReference type="InterPro" id="IPR007110">
    <property type="entry name" value="Ig-like_dom"/>
</dbReference>
<keyword evidence="6" id="KW-0130">Cell adhesion</keyword>
<dbReference type="FunFam" id="2.60.40.10:FF:000237">
    <property type="entry name" value="Sidekick cell adhesion molecule 2"/>
    <property type="match status" value="1"/>
</dbReference>
<evidence type="ECO:0000256" key="6">
    <source>
        <dbReference type="ARBA" id="ARBA00022889"/>
    </source>
</evidence>
<dbReference type="Pfam" id="PF07679">
    <property type="entry name" value="I-set"/>
    <property type="match status" value="2"/>
</dbReference>
<dbReference type="FunFam" id="2.60.40.10:FF:000206">
    <property type="entry name" value="Sidekick cell adhesion molecule 2"/>
    <property type="match status" value="1"/>
</dbReference>
<feature type="domain" description="Ig-like" evidence="17">
    <location>
        <begin position="21"/>
        <end position="103"/>
    </location>
</feature>
<comment type="subcellular location">
    <subcellularLocation>
        <location evidence="1">Cell membrane</location>
        <topology evidence="1">Single-pass type I membrane protein</topology>
    </subcellularLocation>
    <subcellularLocation>
        <location evidence="13">Synapse</location>
    </subcellularLocation>
</comment>
<dbReference type="SUPFAM" id="SSF49265">
    <property type="entry name" value="Fibronectin type III"/>
    <property type="match status" value="7"/>
</dbReference>
<keyword evidence="3 16" id="KW-0812">Transmembrane</keyword>
<name>A0A674DUB5_SALTR</name>
<keyword evidence="9 16" id="KW-0472">Membrane</keyword>
<protein>
    <submittedName>
        <fullName evidence="19">Sidekick cell adhesion molecule 2</fullName>
    </submittedName>
</protein>
<dbReference type="CDD" id="cd00063">
    <property type="entry name" value="FN3"/>
    <property type="match status" value="13"/>
</dbReference>
<dbReference type="GO" id="GO:0098632">
    <property type="term" value="F:cell-cell adhesion mediator activity"/>
    <property type="evidence" value="ECO:0007669"/>
    <property type="project" value="TreeGrafter"/>
</dbReference>
<feature type="domain" description="Fibronectin type-III" evidence="18">
    <location>
        <begin position="1094"/>
        <end position="1192"/>
    </location>
</feature>
<dbReference type="PANTHER" id="PTHR44170">
    <property type="entry name" value="PROTEIN SIDEKICK"/>
    <property type="match status" value="1"/>
</dbReference>
<evidence type="ECO:0000256" key="3">
    <source>
        <dbReference type="ARBA" id="ARBA00022692"/>
    </source>
</evidence>
<evidence type="ECO:0000313" key="20">
    <source>
        <dbReference type="Proteomes" id="UP000472277"/>
    </source>
</evidence>
<feature type="domain" description="Fibronectin type-III" evidence="18">
    <location>
        <begin position="688"/>
        <end position="784"/>
    </location>
</feature>
<dbReference type="InterPro" id="IPR003598">
    <property type="entry name" value="Ig_sub2"/>
</dbReference>
<dbReference type="InterPro" id="IPR036116">
    <property type="entry name" value="FN3_sf"/>
</dbReference>
<feature type="region of interest" description="Disordered" evidence="15">
    <location>
        <begin position="2003"/>
        <end position="2064"/>
    </location>
</feature>
<feature type="compositionally biased region" description="Polar residues" evidence="15">
    <location>
        <begin position="2126"/>
        <end position="2147"/>
    </location>
</feature>
<dbReference type="FunFam" id="2.60.40.10:FF:000301">
    <property type="entry name" value="Sidekick cell adhesion molecule 2"/>
    <property type="match status" value="1"/>
</dbReference>
<dbReference type="SUPFAM" id="SSF48726">
    <property type="entry name" value="Immunoglobulin"/>
    <property type="match status" value="5"/>
</dbReference>
<dbReference type="GO" id="GO:0007411">
    <property type="term" value="P:axon guidance"/>
    <property type="evidence" value="ECO:0007669"/>
    <property type="project" value="TreeGrafter"/>
</dbReference>
<evidence type="ECO:0000256" key="16">
    <source>
        <dbReference type="SAM" id="Phobius"/>
    </source>
</evidence>
<evidence type="ECO:0000256" key="4">
    <source>
        <dbReference type="ARBA" id="ARBA00022729"/>
    </source>
</evidence>
<organism evidence="19 20">
    <name type="scientific">Salmo trutta</name>
    <name type="common">Brown trout</name>
    <dbReference type="NCBI Taxonomy" id="8032"/>
    <lineage>
        <taxon>Eukaryota</taxon>
        <taxon>Metazoa</taxon>
        <taxon>Chordata</taxon>
        <taxon>Craniata</taxon>
        <taxon>Vertebrata</taxon>
        <taxon>Euteleostomi</taxon>
        <taxon>Actinopterygii</taxon>
        <taxon>Neopterygii</taxon>
        <taxon>Teleostei</taxon>
        <taxon>Protacanthopterygii</taxon>
        <taxon>Salmoniformes</taxon>
        <taxon>Salmonidae</taxon>
        <taxon>Salmoninae</taxon>
        <taxon>Salmo</taxon>
    </lineage>
</organism>
<dbReference type="Gene3D" id="2.60.40.10">
    <property type="entry name" value="Immunoglobulins"/>
    <property type="match status" value="19"/>
</dbReference>
<feature type="domain" description="Fibronectin type-III" evidence="18">
    <location>
        <begin position="1818"/>
        <end position="1917"/>
    </location>
</feature>
<dbReference type="GO" id="GO:0007420">
    <property type="term" value="P:brain development"/>
    <property type="evidence" value="ECO:0007669"/>
    <property type="project" value="TreeGrafter"/>
</dbReference>
<feature type="transmembrane region" description="Helical" evidence="16">
    <location>
        <begin position="1924"/>
        <end position="1947"/>
    </location>
</feature>
<feature type="compositionally biased region" description="Basic and acidic residues" evidence="15">
    <location>
        <begin position="2043"/>
        <end position="2054"/>
    </location>
</feature>
<evidence type="ECO:0000256" key="13">
    <source>
        <dbReference type="ARBA" id="ARBA00034103"/>
    </source>
</evidence>
<evidence type="ECO:0000259" key="18">
    <source>
        <dbReference type="PROSITE" id="PS50853"/>
    </source>
</evidence>
<proteinExistence type="inferred from homology"/>
<feature type="domain" description="Ig-like" evidence="17">
    <location>
        <begin position="397"/>
        <end position="486"/>
    </location>
</feature>
<feature type="domain" description="Fibronectin type-III" evidence="18">
    <location>
        <begin position="1298"/>
        <end position="1392"/>
    </location>
</feature>
<evidence type="ECO:0000256" key="12">
    <source>
        <dbReference type="ARBA" id="ARBA00023319"/>
    </source>
</evidence>
<dbReference type="FunFam" id="2.60.40.10:FF:000420">
    <property type="entry name" value="Sidekick cell adhesion molecule 2"/>
    <property type="match status" value="1"/>
</dbReference>
<dbReference type="Ensembl" id="ENSSTUT00000106432.1">
    <property type="protein sequence ID" value="ENSSTUP00000099161.1"/>
    <property type="gene ID" value="ENSSTUG00000043524.1"/>
</dbReference>
<feature type="domain" description="Ig-like" evidence="17">
    <location>
        <begin position="303"/>
        <end position="393"/>
    </location>
</feature>
<evidence type="ECO:0000256" key="8">
    <source>
        <dbReference type="ARBA" id="ARBA00023018"/>
    </source>
</evidence>
<dbReference type="GO" id="GO:0030424">
    <property type="term" value="C:axon"/>
    <property type="evidence" value="ECO:0007669"/>
    <property type="project" value="TreeGrafter"/>
</dbReference>
<dbReference type="SMART" id="SM00060">
    <property type="entry name" value="FN3"/>
    <property type="match status" value="13"/>
</dbReference>
<dbReference type="Pfam" id="PF00041">
    <property type="entry name" value="fn3"/>
    <property type="match status" value="13"/>
</dbReference>
<evidence type="ECO:0000259" key="17">
    <source>
        <dbReference type="PROSITE" id="PS50835"/>
    </source>
</evidence>
<dbReference type="PRINTS" id="PR00014">
    <property type="entry name" value="FNTYPEIII"/>
</dbReference>
<dbReference type="FunFam" id="2.60.40.10:FF:000209">
    <property type="entry name" value="Sidekick cell adhesion molecule 2"/>
    <property type="match status" value="1"/>
</dbReference>
<dbReference type="Pfam" id="PF13927">
    <property type="entry name" value="Ig_3"/>
    <property type="match status" value="4"/>
</dbReference>
<dbReference type="FunFam" id="2.60.40.10:FF:000177">
    <property type="entry name" value="Sidekick cell adhesion molecule 2"/>
    <property type="match status" value="1"/>
</dbReference>
<keyword evidence="2" id="KW-1003">Cell membrane</keyword>
<dbReference type="FunFam" id="2.60.40.10:FF:000360">
    <property type="entry name" value="Sidekick cell adhesion molecule 2"/>
    <property type="match status" value="1"/>
</dbReference>
<dbReference type="FunFam" id="2.60.40.10:FF:000253">
    <property type="entry name" value="Sidekick cell adhesion molecule 1"/>
    <property type="match status" value="1"/>
</dbReference>
<feature type="region of interest" description="Disordered" evidence="15">
    <location>
        <begin position="2098"/>
        <end position="2171"/>
    </location>
</feature>
<dbReference type="FunFam" id="2.60.40.10:FF:000261">
    <property type="entry name" value="Sidekick cell adhesion molecule 2"/>
    <property type="match status" value="1"/>
</dbReference>
<evidence type="ECO:0000256" key="2">
    <source>
        <dbReference type="ARBA" id="ARBA00022475"/>
    </source>
</evidence>
<evidence type="ECO:0000313" key="19">
    <source>
        <dbReference type="Ensembl" id="ENSSTUP00000099161.1"/>
    </source>
</evidence>
<dbReference type="PANTHER" id="PTHR44170:SF49">
    <property type="entry name" value="PROTEIN SIDEKICK-1 ISOFORM X1"/>
    <property type="match status" value="1"/>
</dbReference>
<keyword evidence="20" id="KW-1185">Reference proteome</keyword>
<dbReference type="SMART" id="SM00408">
    <property type="entry name" value="IGc2"/>
    <property type="match status" value="6"/>
</dbReference>
<keyword evidence="11" id="KW-0325">Glycoprotein</keyword>
<feature type="domain" description="Ig-like" evidence="17">
    <location>
        <begin position="210"/>
        <end position="289"/>
    </location>
</feature>
<dbReference type="FunFam" id="2.60.40.10:FF:000485">
    <property type="entry name" value="Sidekick cell adhesion molecule 2"/>
    <property type="match status" value="1"/>
</dbReference>
<keyword evidence="7 16" id="KW-1133">Transmembrane helix</keyword>
<dbReference type="SMART" id="SM00409">
    <property type="entry name" value="IG"/>
    <property type="match status" value="6"/>
</dbReference>
<dbReference type="FunFam" id="2.60.40.10:FF:000158">
    <property type="entry name" value="Sidekick cell adhesion molecule 2"/>
    <property type="match status" value="1"/>
</dbReference>
<feature type="domain" description="Fibronectin type-III" evidence="18">
    <location>
        <begin position="1499"/>
        <end position="1616"/>
    </location>
</feature>
<dbReference type="FunFam" id="2.60.40.10:FF:000359">
    <property type="entry name" value="Sidekick cell adhesion molecule 2"/>
    <property type="match status" value="1"/>
</dbReference>
<evidence type="ECO:0000256" key="5">
    <source>
        <dbReference type="ARBA" id="ARBA00022737"/>
    </source>
</evidence>